<gene>
    <name evidence="11" type="ORF">MEDL_68876</name>
</gene>
<dbReference type="CDD" id="cd22852">
    <property type="entry name" value="SMN_C"/>
    <property type="match status" value="1"/>
</dbReference>
<dbReference type="EMBL" id="CAJPWZ010003331">
    <property type="protein sequence ID" value="CAG2257652.1"/>
    <property type="molecule type" value="Genomic_DNA"/>
</dbReference>
<dbReference type="GO" id="GO:0003723">
    <property type="term" value="F:RNA binding"/>
    <property type="evidence" value="ECO:0007669"/>
    <property type="project" value="InterPro"/>
</dbReference>
<dbReference type="Gene3D" id="2.30.30.140">
    <property type="match status" value="1"/>
</dbReference>
<keyword evidence="7" id="KW-0539">Nucleus</keyword>
<accession>A0A8S3VQA2</accession>
<feature type="region of interest" description="Disordered" evidence="9">
    <location>
        <begin position="40"/>
        <end position="75"/>
    </location>
</feature>
<protein>
    <submittedName>
        <fullName evidence="11">SMN</fullName>
    </submittedName>
</protein>
<dbReference type="GO" id="GO:0006397">
    <property type="term" value="P:mRNA processing"/>
    <property type="evidence" value="ECO:0007669"/>
    <property type="project" value="UniProtKB-KW"/>
</dbReference>
<organism evidence="11 12">
    <name type="scientific">Mytilus edulis</name>
    <name type="common">Blue mussel</name>
    <dbReference type="NCBI Taxonomy" id="6550"/>
    <lineage>
        <taxon>Eukaryota</taxon>
        <taxon>Metazoa</taxon>
        <taxon>Spiralia</taxon>
        <taxon>Lophotrochozoa</taxon>
        <taxon>Mollusca</taxon>
        <taxon>Bivalvia</taxon>
        <taxon>Autobranchia</taxon>
        <taxon>Pteriomorphia</taxon>
        <taxon>Mytilida</taxon>
        <taxon>Mytiloidea</taxon>
        <taxon>Mytilidae</taxon>
        <taxon>Mytilinae</taxon>
        <taxon>Mytilus</taxon>
    </lineage>
</organism>
<dbReference type="Pfam" id="PF06003">
    <property type="entry name" value="SMN_Tudor"/>
    <property type="match status" value="1"/>
</dbReference>
<dbReference type="CDD" id="cd20398">
    <property type="entry name" value="Tudor_SMN"/>
    <property type="match status" value="1"/>
</dbReference>
<dbReference type="InterPro" id="IPR002999">
    <property type="entry name" value="Tudor"/>
</dbReference>
<evidence type="ECO:0000256" key="9">
    <source>
        <dbReference type="SAM" id="MobiDB-lite"/>
    </source>
</evidence>
<dbReference type="InterPro" id="IPR040424">
    <property type="entry name" value="Smn1"/>
</dbReference>
<comment type="similarity">
    <text evidence="3">Belongs to the SMN family.</text>
</comment>
<proteinExistence type="inferred from homology"/>
<evidence type="ECO:0000313" key="11">
    <source>
        <dbReference type="EMBL" id="CAG2257652.1"/>
    </source>
</evidence>
<evidence type="ECO:0000256" key="8">
    <source>
        <dbReference type="ARBA" id="ARBA00034695"/>
    </source>
</evidence>
<keyword evidence="4" id="KW-0963">Cytoplasm</keyword>
<keyword evidence="12" id="KW-1185">Reference proteome</keyword>
<dbReference type="InterPro" id="IPR049481">
    <property type="entry name" value="SMN_G2-BD"/>
</dbReference>
<dbReference type="Pfam" id="PF20636">
    <property type="entry name" value="SMN_G2-BD"/>
    <property type="match status" value="1"/>
</dbReference>
<evidence type="ECO:0000256" key="6">
    <source>
        <dbReference type="ARBA" id="ARBA00023187"/>
    </source>
</evidence>
<dbReference type="SMART" id="SM00333">
    <property type="entry name" value="TUDOR"/>
    <property type="match status" value="1"/>
</dbReference>
<dbReference type="PANTHER" id="PTHR39267">
    <property type="entry name" value="SURVIVAL MOTOR NEURON-LIKE PROTEIN 1"/>
    <property type="match status" value="1"/>
</dbReference>
<evidence type="ECO:0000256" key="1">
    <source>
        <dbReference type="ARBA" id="ARBA00004216"/>
    </source>
</evidence>
<evidence type="ECO:0000256" key="7">
    <source>
        <dbReference type="ARBA" id="ARBA00023242"/>
    </source>
</evidence>
<dbReference type="SUPFAM" id="SSF63748">
    <property type="entry name" value="Tudor/PWWP/MBT"/>
    <property type="match status" value="1"/>
</dbReference>
<reference evidence="11" key="1">
    <citation type="submission" date="2021-03" db="EMBL/GenBank/DDBJ databases">
        <authorList>
            <person name="Bekaert M."/>
        </authorList>
    </citation>
    <scope>NUCLEOTIDE SEQUENCE</scope>
</reference>
<feature type="region of interest" description="Disordered" evidence="9">
    <location>
        <begin position="122"/>
        <end position="171"/>
    </location>
</feature>
<dbReference type="GO" id="GO:0015030">
    <property type="term" value="C:Cajal body"/>
    <property type="evidence" value="ECO:0007669"/>
    <property type="project" value="UniProtKB-SubCell"/>
</dbReference>
<dbReference type="GO" id="GO:0097504">
    <property type="term" value="C:Gemini of Cajal bodies"/>
    <property type="evidence" value="ECO:0007669"/>
    <property type="project" value="UniProtKB-SubCell"/>
</dbReference>
<dbReference type="InterPro" id="IPR047313">
    <property type="entry name" value="SMN_C"/>
</dbReference>
<dbReference type="GO" id="GO:0008380">
    <property type="term" value="P:RNA splicing"/>
    <property type="evidence" value="ECO:0007669"/>
    <property type="project" value="UniProtKB-KW"/>
</dbReference>
<evidence type="ECO:0000313" key="12">
    <source>
        <dbReference type="Proteomes" id="UP000683360"/>
    </source>
</evidence>
<dbReference type="AlphaFoldDB" id="A0A8S3VQA2"/>
<dbReference type="InterPro" id="IPR047298">
    <property type="entry name" value="Tudor_SMN_eumet"/>
</dbReference>
<feature type="compositionally biased region" description="Polar residues" evidence="9">
    <location>
        <begin position="40"/>
        <end position="55"/>
    </location>
</feature>
<evidence type="ECO:0000256" key="3">
    <source>
        <dbReference type="ARBA" id="ARBA00005371"/>
    </source>
</evidence>
<keyword evidence="5" id="KW-0507">mRNA processing</keyword>
<evidence type="ECO:0000256" key="5">
    <source>
        <dbReference type="ARBA" id="ARBA00022664"/>
    </source>
</evidence>
<feature type="compositionally biased region" description="Basic residues" evidence="9">
    <location>
        <begin position="59"/>
        <end position="75"/>
    </location>
</feature>
<keyword evidence="6" id="KW-0508">mRNA splicing</keyword>
<comment type="subcellular location">
    <subcellularLocation>
        <location evidence="1">Cytoplasm</location>
        <location evidence="1">Myofibril</location>
        <location evidence="1">Sarcomere</location>
        <location evidence="1">Z line</location>
    </subcellularLocation>
    <subcellularLocation>
        <location evidence="2">Nucleus</location>
        <location evidence="2">Cajal body</location>
    </subcellularLocation>
    <subcellularLocation>
        <location evidence="8">Nucleus</location>
        <location evidence="8">Gem</location>
    </subcellularLocation>
</comment>
<name>A0A8S3VQA2_MYTED</name>
<dbReference type="OrthoDB" id="197400at2759"/>
<feature type="domain" description="Tudor" evidence="10">
    <location>
        <begin position="76"/>
        <end position="136"/>
    </location>
</feature>
<dbReference type="Proteomes" id="UP000683360">
    <property type="component" value="Unassembled WGS sequence"/>
</dbReference>
<evidence type="ECO:0000259" key="10">
    <source>
        <dbReference type="PROSITE" id="PS50304"/>
    </source>
</evidence>
<dbReference type="PANTHER" id="PTHR39267:SF1">
    <property type="entry name" value="SURVIVAL MOTOR NEURON PROTEIN"/>
    <property type="match status" value="1"/>
</dbReference>
<evidence type="ECO:0000256" key="4">
    <source>
        <dbReference type="ARBA" id="ARBA00022490"/>
    </source>
</evidence>
<dbReference type="GO" id="GO:0030018">
    <property type="term" value="C:Z disc"/>
    <property type="evidence" value="ECO:0007669"/>
    <property type="project" value="UniProtKB-SubCell"/>
</dbReference>
<dbReference type="CDD" id="cd22851">
    <property type="entry name" value="SMN_N"/>
    <property type="match status" value="1"/>
</dbReference>
<evidence type="ECO:0000256" key="2">
    <source>
        <dbReference type="ARBA" id="ARBA00004408"/>
    </source>
</evidence>
<comment type="caution">
    <text evidence="11">The sequence shown here is derived from an EMBL/GenBank/DDBJ whole genome shotgun (WGS) entry which is preliminary data.</text>
</comment>
<dbReference type="InterPro" id="IPR010304">
    <property type="entry name" value="SMN_Tudor"/>
</dbReference>
<dbReference type="Pfam" id="PF20635">
    <property type="entry name" value="SMN_YG-box"/>
    <property type="match status" value="1"/>
</dbReference>
<dbReference type="PROSITE" id="PS50304">
    <property type="entry name" value="TUDOR"/>
    <property type="match status" value="1"/>
</dbReference>
<sequence>MIPTFVFQAAESDSDLWDDTALIKAYDNAVNLVKAKVNGSVINGNDNESQTSNKQDINKKRKRKRKKKHKNKKKCPWKVGDQCRAVFTEDDLTYDAEIIDIDEEAETCIIRYRGYGNEEEKEFTELLQPTRKQKQRQKSESDSMDWSARQSPAPDRKKKHSASSSTNPPFMPGMPFMPPFPGVSMPQFPSFPSFPQGFMGPPSGGLPFVPPPPPPINDELMNGDNEALCSMLMSEEWLSHSDFTRYVELMNCDNEALCSMLMSWYMSGYHRILPGLENQRKSPAYTSTEQDS</sequence>